<proteinExistence type="predicted"/>
<dbReference type="AlphaFoldDB" id="A0A552UX40"/>
<keyword evidence="2" id="KW-1185">Reference proteome</keyword>
<dbReference type="RefSeq" id="WP_143374443.1">
    <property type="nucleotide sequence ID" value="NZ_VJVZ01000011.1"/>
</dbReference>
<gene>
    <name evidence="1" type="ORF">FMM05_16180</name>
</gene>
<dbReference type="Proteomes" id="UP000320643">
    <property type="component" value="Unassembled WGS sequence"/>
</dbReference>
<evidence type="ECO:0000313" key="2">
    <source>
        <dbReference type="Proteomes" id="UP000320643"/>
    </source>
</evidence>
<evidence type="ECO:0000313" key="1">
    <source>
        <dbReference type="EMBL" id="TRW22794.1"/>
    </source>
</evidence>
<name>A0A552UX40_9FLAO</name>
<sequence length="76" mass="8914">MIQFQNKEFLTRILNLPEFGEVLISTTSLNDLLLGDDDYTSDKALAIDEEVFYFVEDEQIELPYNELRDLVILEVR</sequence>
<accession>A0A552UX40</accession>
<reference evidence="1 2" key="1">
    <citation type="submission" date="2019-07" db="EMBL/GenBank/DDBJ databases">
        <title>Flavobacterium sp. nov., isolated from glacier ice.</title>
        <authorList>
            <person name="Liu Q."/>
            <person name="Xin Y.-H."/>
        </authorList>
    </citation>
    <scope>NUCLEOTIDE SEQUENCE [LARGE SCALE GENOMIC DNA]</scope>
    <source>
        <strain evidence="1 2">ZT4R6</strain>
    </source>
</reference>
<protein>
    <submittedName>
        <fullName evidence="1">Uncharacterized protein</fullName>
    </submittedName>
</protein>
<dbReference type="OrthoDB" id="1452573at2"/>
<organism evidence="1 2">
    <name type="scientific">Flavobacterium zepuense</name>
    <dbReference type="NCBI Taxonomy" id="2593302"/>
    <lineage>
        <taxon>Bacteria</taxon>
        <taxon>Pseudomonadati</taxon>
        <taxon>Bacteroidota</taxon>
        <taxon>Flavobacteriia</taxon>
        <taxon>Flavobacteriales</taxon>
        <taxon>Flavobacteriaceae</taxon>
        <taxon>Flavobacterium</taxon>
    </lineage>
</organism>
<dbReference type="EMBL" id="VJVZ01000011">
    <property type="protein sequence ID" value="TRW22794.1"/>
    <property type="molecule type" value="Genomic_DNA"/>
</dbReference>
<comment type="caution">
    <text evidence="1">The sequence shown here is derived from an EMBL/GenBank/DDBJ whole genome shotgun (WGS) entry which is preliminary data.</text>
</comment>